<dbReference type="GO" id="GO:0009982">
    <property type="term" value="F:pseudouridine synthase activity"/>
    <property type="evidence" value="ECO:0007669"/>
    <property type="project" value="InterPro"/>
</dbReference>
<evidence type="ECO:0000256" key="1">
    <source>
        <dbReference type="ARBA" id="ARBA00010876"/>
    </source>
</evidence>
<dbReference type="Proteomes" id="UP001515480">
    <property type="component" value="Unassembled WGS sequence"/>
</dbReference>
<dbReference type="PANTHER" id="PTHR21600:SF87">
    <property type="entry name" value="RNA PSEUDOURIDYLATE SYNTHASE DOMAIN-CONTAINING PROTEIN 1"/>
    <property type="match status" value="1"/>
</dbReference>
<proteinExistence type="inferred from homology"/>
<dbReference type="Gene3D" id="3.30.2350.10">
    <property type="entry name" value="Pseudouridine synthase"/>
    <property type="match status" value="1"/>
</dbReference>
<protein>
    <recommendedName>
        <fullName evidence="2">Pseudouridine synthase RsuA/RluA-like domain-containing protein</fullName>
    </recommendedName>
</protein>
<dbReference type="GO" id="GO:0000455">
    <property type="term" value="P:enzyme-directed rRNA pseudouridine synthesis"/>
    <property type="evidence" value="ECO:0007669"/>
    <property type="project" value="TreeGrafter"/>
</dbReference>
<evidence type="ECO:0000313" key="3">
    <source>
        <dbReference type="EMBL" id="KAL1523340.1"/>
    </source>
</evidence>
<dbReference type="SUPFAM" id="SSF55120">
    <property type="entry name" value="Pseudouridine synthase"/>
    <property type="match status" value="1"/>
</dbReference>
<reference evidence="3 4" key="1">
    <citation type="journal article" date="2024" name="Science">
        <title>Giant polyketide synthase enzymes in the biosynthesis of giant marine polyether toxins.</title>
        <authorList>
            <person name="Fallon T.R."/>
            <person name="Shende V.V."/>
            <person name="Wierzbicki I.H."/>
            <person name="Pendleton A.L."/>
            <person name="Watervoot N.F."/>
            <person name="Auber R.P."/>
            <person name="Gonzalez D.J."/>
            <person name="Wisecaver J.H."/>
            <person name="Moore B.S."/>
        </authorList>
    </citation>
    <scope>NUCLEOTIDE SEQUENCE [LARGE SCALE GENOMIC DNA]</scope>
    <source>
        <strain evidence="3 4">12B1</strain>
    </source>
</reference>
<comment type="similarity">
    <text evidence="1">Belongs to the pseudouridine synthase RluA family.</text>
</comment>
<dbReference type="PANTHER" id="PTHR21600">
    <property type="entry name" value="MITOCHONDRIAL RNA PSEUDOURIDINE SYNTHASE"/>
    <property type="match status" value="1"/>
</dbReference>
<dbReference type="InterPro" id="IPR020103">
    <property type="entry name" value="PsdUridine_synth_cat_dom_sf"/>
</dbReference>
<name>A0AB34JPK4_PRYPA</name>
<sequence length="255" mass="28241">MAPPPAAAPPIRVLLAAERFMVVEKPAGMLVHRNAFTRRDDVALVHALRQQQQRDLSPAHRLDGGASGCVFFAFDGAMAATLQAALADERAVKTYYAFCRGDASHLRGWEEVRPVRDEKGVSRDAATRFDCVAACGGAARSSLVVARPRTGRWHQIRRHLNGLAHPIIGDSKHGDCRVNRYWRAEYGMAHLGLHCARISLALPDGEEVDVRCPVRPALLEVWRQLPWWEQACAALPHLAWEAEQLDDGAPSREHS</sequence>
<evidence type="ECO:0000313" key="4">
    <source>
        <dbReference type="Proteomes" id="UP001515480"/>
    </source>
</evidence>
<dbReference type="InterPro" id="IPR050188">
    <property type="entry name" value="RluA_PseudoU_synthase"/>
</dbReference>
<evidence type="ECO:0000259" key="2">
    <source>
        <dbReference type="Pfam" id="PF00849"/>
    </source>
</evidence>
<keyword evidence="4" id="KW-1185">Reference proteome</keyword>
<dbReference type="GO" id="GO:0003723">
    <property type="term" value="F:RNA binding"/>
    <property type="evidence" value="ECO:0007669"/>
    <property type="project" value="InterPro"/>
</dbReference>
<dbReference type="InterPro" id="IPR006145">
    <property type="entry name" value="PsdUridine_synth_RsuA/RluA"/>
</dbReference>
<accession>A0AB34JPK4</accession>
<gene>
    <name evidence="3" type="ORF">AB1Y20_018285</name>
</gene>
<dbReference type="AlphaFoldDB" id="A0AB34JPK4"/>
<organism evidence="3 4">
    <name type="scientific">Prymnesium parvum</name>
    <name type="common">Toxic golden alga</name>
    <dbReference type="NCBI Taxonomy" id="97485"/>
    <lineage>
        <taxon>Eukaryota</taxon>
        <taxon>Haptista</taxon>
        <taxon>Haptophyta</taxon>
        <taxon>Prymnesiophyceae</taxon>
        <taxon>Prymnesiales</taxon>
        <taxon>Prymnesiaceae</taxon>
        <taxon>Prymnesium</taxon>
    </lineage>
</organism>
<dbReference type="EMBL" id="JBGBPQ010000006">
    <property type="protein sequence ID" value="KAL1523340.1"/>
    <property type="molecule type" value="Genomic_DNA"/>
</dbReference>
<dbReference type="Pfam" id="PF00849">
    <property type="entry name" value="PseudoU_synth_2"/>
    <property type="match status" value="1"/>
</dbReference>
<comment type="caution">
    <text evidence="3">The sequence shown here is derived from an EMBL/GenBank/DDBJ whole genome shotgun (WGS) entry which is preliminary data.</text>
</comment>
<feature type="domain" description="Pseudouridine synthase RsuA/RluA-like" evidence="2">
    <location>
        <begin position="20"/>
        <end position="161"/>
    </location>
</feature>